<evidence type="ECO:0000256" key="6">
    <source>
        <dbReference type="ARBA" id="ARBA00022692"/>
    </source>
</evidence>
<dbReference type="InterPro" id="IPR045070">
    <property type="entry name" value="MATE_MepA-like"/>
</dbReference>
<evidence type="ECO:0000256" key="4">
    <source>
        <dbReference type="ARBA" id="ARBA00022448"/>
    </source>
</evidence>
<feature type="transmembrane region" description="Helical" evidence="10">
    <location>
        <begin position="319"/>
        <end position="340"/>
    </location>
</feature>
<dbReference type="PIRSF" id="PIRSF006603">
    <property type="entry name" value="DinF"/>
    <property type="match status" value="1"/>
</dbReference>
<evidence type="ECO:0000313" key="11">
    <source>
        <dbReference type="EMBL" id="MCF4142705.1"/>
    </source>
</evidence>
<sequence>MTSKERSERMGSDPIWRLLFQFSLPAIVGMVASALYNIVDRMFIGHAVGPNGIAAITVAFPFFLLVISTGILIGVGTSSQISRRLGENEQDRAQLAMGNGFLAVLISSVVLMVLVFSFMEELMYLCGASETLMPLTRSYMSVILWGVPFQLISFCCNYFIRAEGHPRYAMWTLILGACTNVFLDWVFIVKMGMGVKGAALGTVLAQLGAACWVLLFYLKGMGELRFTRESFRPRKRIMAEMIAVGFSPFMMEMFFVFVMVIFNRTLSRLGGELAVSAMGIFFSLDSLLFMPAVGIGEASQPIIGYNYGAGNFDRVKKTVGMAMASAVIFFLCSLIVAELFPRQMAMLFNKESEPLLDLAERAIRIGYIGAPLAGVAIISGFVFQALGKAKQSLILNICRQVIFLLPPLFILPPLMGVDGVWLSFPIVDVGGGMLGWYMVRAEMRRWVNPPDMVVKV</sequence>
<keyword evidence="8 10" id="KW-0472">Membrane</keyword>
<keyword evidence="9" id="KW-0046">Antibiotic resistance</keyword>
<comment type="caution">
    <text evidence="11">The sequence shown here is derived from an EMBL/GenBank/DDBJ whole genome shotgun (WGS) entry which is preliminary data.</text>
</comment>
<evidence type="ECO:0000256" key="10">
    <source>
        <dbReference type="SAM" id="Phobius"/>
    </source>
</evidence>
<dbReference type="Proteomes" id="UP001200430">
    <property type="component" value="Unassembled WGS sequence"/>
</dbReference>
<feature type="transmembrane region" description="Helical" evidence="10">
    <location>
        <begin position="20"/>
        <end position="39"/>
    </location>
</feature>
<accession>A0ABS9ENE4</accession>
<keyword evidence="4" id="KW-0813">Transport</keyword>
<evidence type="ECO:0000256" key="9">
    <source>
        <dbReference type="ARBA" id="ARBA00023251"/>
    </source>
</evidence>
<feature type="transmembrane region" description="Helical" evidence="10">
    <location>
        <begin position="172"/>
        <end position="192"/>
    </location>
</feature>
<evidence type="ECO:0000256" key="2">
    <source>
        <dbReference type="ARBA" id="ARBA00008417"/>
    </source>
</evidence>
<feature type="transmembrane region" description="Helical" evidence="10">
    <location>
        <begin position="51"/>
        <end position="75"/>
    </location>
</feature>
<protein>
    <recommendedName>
        <fullName evidence="3">Multidrug export protein MepA</fullName>
    </recommendedName>
</protein>
<evidence type="ECO:0000313" key="12">
    <source>
        <dbReference type="Proteomes" id="UP001200430"/>
    </source>
</evidence>
<feature type="transmembrane region" description="Helical" evidence="10">
    <location>
        <begin position="274"/>
        <end position="298"/>
    </location>
</feature>
<comment type="subcellular location">
    <subcellularLocation>
        <location evidence="1">Cell membrane</location>
        <topology evidence="1">Multi-pass membrane protein</topology>
    </subcellularLocation>
</comment>
<keyword evidence="5" id="KW-1003">Cell membrane</keyword>
<dbReference type="InterPro" id="IPR051327">
    <property type="entry name" value="MATE_MepA_subfamily"/>
</dbReference>
<dbReference type="PANTHER" id="PTHR43823:SF3">
    <property type="entry name" value="MULTIDRUG EXPORT PROTEIN MEPA"/>
    <property type="match status" value="1"/>
</dbReference>
<dbReference type="InterPro" id="IPR048279">
    <property type="entry name" value="MdtK-like"/>
</dbReference>
<organism evidence="11 12">
    <name type="scientific">Dethiosulfovibrio marinus</name>
    <dbReference type="NCBI Taxonomy" id="133532"/>
    <lineage>
        <taxon>Bacteria</taxon>
        <taxon>Thermotogati</taxon>
        <taxon>Synergistota</taxon>
        <taxon>Synergistia</taxon>
        <taxon>Synergistales</taxon>
        <taxon>Dethiosulfovibrionaceae</taxon>
        <taxon>Dethiosulfovibrio</taxon>
    </lineage>
</organism>
<feature type="transmembrane region" description="Helical" evidence="10">
    <location>
        <begin position="365"/>
        <end position="386"/>
    </location>
</feature>
<feature type="transmembrane region" description="Helical" evidence="10">
    <location>
        <begin position="96"/>
        <end position="119"/>
    </location>
</feature>
<evidence type="ECO:0000256" key="7">
    <source>
        <dbReference type="ARBA" id="ARBA00022989"/>
    </source>
</evidence>
<feature type="transmembrane region" description="Helical" evidence="10">
    <location>
        <begin position="420"/>
        <end position="439"/>
    </location>
</feature>
<evidence type="ECO:0000256" key="8">
    <source>
        <dbReference type="ARBA" id="ARBA00023136"/>
    </source>
</evidence>
<dbReference type="CDD" id="cd13143">
    <property type="entry name" value="MATE_MepA_like"/>
    <property type="match status" value="1"/>
</dbReference>
<keyword evidence="6 10" id="KW-0812">Transmembrane</keyword>
<comment type="similarity">
    <text evidence="2">Belongs to the multi antimicrobial extrusion (MATE) (TC 2.A.66.1) family. MepA subfamily.</text>
</comment>
<feature type="transmembrane region" description="Helical" evidence="10">
    <location>
        <begin position="239"/>
        <end position="262"/>
    </location>
</feature>
<dbReference type="NCBIfam" id="TIGR00797">
    <property type="entry name" value="matE"/>
    <property type="match status" value="1"/>
</dbReference>
<evidence type="ECO:0000256" key="1">
    <source>
        <dbReference type="ARBA" id="ARBA00004651"/>
    </source>
</evidence>
<proteinExistence type="inferred from homology"/>
<dbReference type="RefSeq" id="WP_236099428.1">
    <property type="nucleotide sequence ID" value="NZ_JAKGUD010000007.1"/>
</dbReference>
<keyword evidence="7 10" id="KW-1133">Transmembrane helix</keyword>
<evidence type="ECO:0000256" key="3">
    <source>
        <dbReference type="ARBA" id="ARBA00022106"/>
    </source>
</evidence>
<name>A0ABS9ENE4_9BACT</name>
<dbReference type="PANTHER" id="PTHR43823">
    <property type="entry name" value="SPORULATION PROTEIN YKVU"/>
    <property type="match status" value="1"/>
</dbReference>
<feature type="transmembrane region" description="Helical" evidence="10">
    <location>
        <begin position="393"/>
        <end position="414"/>
    </location>
</feature>
<gene>
    <name evidence="11" type="ORF">L2W38_07730</name>
</gene>
<keyword evidence="12" id="KW-1185">Reference proteome</keyword>
<dbReference type="Pfam" id="PF01554">
    <property type="entry name" value="MatE"/>
    <property type="match status" value="2"/>
</dbReference>
<dbReference type="InterPro" id="IPR002528">
    <property type="entry name" value="MATE_fam"/>
</dbReference>
<reference evidence="11 12" key="1">
    <citation type="submission" date="2022-01" db="EMBL/GenBank/DDBJ databases">
        <title>Dethiosulfovibrio faecalis sp. nov., a novel proteolytic, non-sulfur-reducing bacterium isolated from a marine aquaculture solid waste bioreactor.</title>
        <authorList>
            <person name="Grabowski S."/>
            <person name="Apolinario E."/>
            <person name="Schneider N."/>
            <person name="Marshall C.W."/>
            <person name="Sowers K.R."/>
        </authorList>
    </citation>
    <scope>NUCLEOTIDE SEQUENCE [LARGE SCALE GENOMIC DNA]</scope>
    <source>
        <strain evidence="11 12">DSM 12537</strain>
    </source>
</reference>
<feature type="transmembrane region" description="Helical" evidence="10">
    <location>
        <begin position="139"/>
        <end position="160"/>
    </location>
</feature>
<dbReference type="EMBL" id="JAKGUD010000007">
    <property type="protein sequence ID" value="MCF4142705.1"/>
    <property type="molecule type" value="Genomic_DNA"/>
</dbReference>
<evidence type="ECO:0000256" key="5">
    <source>
        <dbReference type="ARBA" id="ARBA00022475"/>
    </source>
</evidence>
<feature type="transmembrane region" description="Helical" evidence="10">
    <location>
        <begin position="198"/>
        <end position="218"/>
    </location>
</feature>